<feature type="compositionally biased region" description="Acidic residues" evidence="4">
    <location>
        <begin position="85"/>
        <end position="117"/>
    </location>
</feature>
<feature type="compositionally biased region" description="Acidic residues" evidence="4">
    <location>
        <begin position="46"/>
        <end position="68"/>
    </location>
</feature>
<dbReference type="EMBL" id="CM029053">
    <property type="protein sequence ID" value="KAG2552038.1"/>
    <property type="molecule type" value="Genomic_DNA"/>
</dbReference>
<name>A0A8T0NT90_PANVG</name>
<dbReference type="AlphaFoldDB" id="A0A8T0NT90"/>
<proteinExistence type="predicted"/>
<feature type="compositionally biased region" description="Low complexity" evidence="4">
    <location>
        <begin position="861"/>
        <end position="875"/>
    </location>
</feature>
<accession>A0A8T0NT90</accession>
<comment type="caution">
    <text evidence="5">The sequence shown here is derived from an EMBL/GenBank/DDBJ whole genome shotgun (WGS) entry which is preliminary data.</text>
</comment>
<feature type="region of interest" description="Disordered" evidence="4">
    <location>
        <begin position="839"/>
        <end position="881"/>
    </location>
</feature>
<comment type="subcellular location">
    <subcellularLocation>
        <location evidence="1">Nucleus</location>
        <location evidence="1">Nucleolus</location>
    </subcellularLocation>
</comment>
<evidence type="ECO:0000313" key="5">
    <source>
        <dbReference type="EMBL" id="KAG2552038.1"/>
    </source>
</evidence>
<evidence type="ECO:0000256" key="2">
    <source>
        <dbReference type="ARBA" id="ARBA00022553"/>
    </source>
</evidence>
<feature type="compositionally biased region" description="Acidic residues" evidence="4">
    <location>
        <begin position="662"/>
        <end position="671"/>
    </location>
</feature>
<reference evidence="5" key="1">
    <citation type="submission" date="2020-05" db="EMBL/GenBank/DDBJ databases">
        <title>WGS assembly of Panicum virgatum.</title>
        <authorList>
            <person name="Lovell J.T."/>
            <person name="Jenkins J."/>
            <person name="Shu S."/>
            <person name="Juenger T.E."/>
            <person name="Schmutz J."/>
        </authorList>
    </citation>
    <scope>NUCLEOTIDE SEQUENCE</scope>
    <source>
        <strain evidence="5">AP13</strain>
    </source>
</reference>
<evidence type="ECO:0000256" key="3">
    <source>
        <dbReference type="ARBA" id="ARBA00023242"/>
    </source>
</evidence>
<feature type="compositionally biased region" description="Acidic residues" evidence="4">
    <location>
        <begin position="559"/>
        <end position="568"/>
    </location>
</feature>
<protein>
    <recommendedName>
        <fullName evidence="7">U3 small nucleolar RNA-associated protein 14</fullName>
    </recommendedName>
</protein>
<evidence type="ECO:0000313" key="6">
    <source>
        <dbReference type="Proteomes" id="UP000823388"/>
    </source>
</evidence>
<dbReference type="PANTHER" id="PTHR14150:SF12">
    <property type="entry name" value="U3 SMALL NUCLEOLAR RNA-ASSOCIATED PROTEIN 14 HOMOLOG A"/>
    <property type="match status" value="1"/>
</dbReference>
<organism evidence="5 6">
    <name type="scientific">Panicum virgatum</name>
    <name type="common">Blackwell switchgrass</name>
    <dbReference type="NCBI Taxonomy" id="38727"/>
    <lineage>
        <taxon>Eukaryota</taxon>
        <taxon>Viridiplantae</taxon>
        <taxon>Streptophyta</taxon>
        <taxon>Embryophyta</taxon>
        <taxon>Tracheophyta</taxon>
        <taxon>Spermatophyta</taxon>
        <taxon>Magnoliopsida</taxon>
        <taxon>Liliopsida</taxon>
        <taxon>Poales</taxon>
        <taxon>Poaceae</taxon>
        <taxon>PACMAD clade</taxon>
        <taxon>Panicoideae</taxon>
        <taxon>Panicodae</taxon>
        <taxon>Paniceae</taxon>
        <taxon>Panicinae</taxon>
        <taxon>Panicum</taxon>
        <taxon>Panicum sect. Hiantes</taxon>
    </lineage>
</organism>
<feature type="region of interest" description="Disordered" evidence="4">
    <location>
        <begin position="629"/>
        <end position="672"/>
    </location>
</feature>
<feature type="compositionally biased region" description="Acidic residues" evidence="4">
    <location>
        <begin position="446"/>
        <end position="456"/>
    </location>
</feature>
<feature type="compositionally biased region" description="Basic residues" evidence="4">
    <location>
        <begin position="1"/>
        <end position="24"/>
    </location>
</feature>
<feature type="compositionally biased region" description="Basic and acidic residues" evidence="4">
    <location>
        <begin position="69"/>
        <end position="84"/>
    </location>
</feature>
<feature type="region of interest" description="Disordered" evidence="4">
    <location>
        <begin position="1"/>
        <end position="139"/>
    </location>
</feature>
<keyword evidence="3" id="KW-0539">Nucleus</keyword>
<gene>
    <name evidence="5" type="ORF">PVAP13_9KG438685</name>
</gene>
<sequence>MPKNPAMRRGKPARGPEKRRRHGPRLPTAMRRELDAMGPAPARGSDDEEVSDAGADDVYEYEEGVPEEEAGKNGRYDAVAKYEYEFDSDASEADEDVPSEEGEDMEEDENDDGEDEEKQIRILQETTGMPREAFDGKKRKQPLELPLRHEDGPVTMHDLLDNIQGKPGYSKVRKRLQQQEKKTMVMAAPLPKVEREKLERRLTYDTSRSELTKWERKVKQNREAPTLFFENDSNLGVNTIAAIASEFKPRTEFEKRIAEITRSTEIMEAHKNDGAKILELNKIDVEDVRERQNRLAKMRSLLFRHEMKAKRVKKIKSRTYHRMLKKDKLKAAAADFEADPEAAKDYAMKQEFKRAEVNLCPFLFVLLDKFHVYLPKNIINSCHYCLQERMTLKHKNTSKWAKRILKRRLSVQDEGTRAAIAAQLQQNALLTRKMNSMKDDSSSEGSSDDDDDDDENDLEAKILNRGKEKILKVLEEDKEIPNSGVFSLPFMERAMKKQEDAAYEEARQALEEYDDSLRKLEDNNTEQNEDSVKVTGKRTFGPAKNTHTNVSKRQKLEETENSDSEYDSDPAQHLGNNEATTKQDDIKLGTALLDDEQNDLYRSFDDIMKNPGPKTTFEVGMLAGDSWKTVKSSKRNDNGITNKSKLQAPIVDPNPKQRDNNPDSEEEEEMVEGFLTVSDAKESYELPSQAELIRQAFAGDDVEAEFEKDKMEVLNEENPEPEKPALVPGWGQWTDIQQKKGLPSWMIKEHEIAKRNREEALKRRKDSKLKHVIISEHVDKKVEKYLARNLPFPFTSKNAYEQSIRMPIGPDFNPAISVSALNRPAIVKKPGVIIKPIQYEEVDPHQKPDEPKRVIQRVTPNQNAKKASSKQSKGGTSRKRK</sequence>
<dbReference type="InterPro" id="IPR006709">
    <property type="entry name" value="SSU_processome_Utp14"/>
</dbReference>
<dbReference type="PANTHER" id="PTHR14150">
    <property type="entry name" value="U3 SMALL NUCLEOLAR RNA-ASSOCIATED PROTEIN 14"/>
    <property type="match status" value="1"/>
</dbReference>
<feature type="region of interest" description="Disordered" evidence="4">
    <location>
        <begin position="519"/>
        <end position="585"/>
    </location>
</feature>
<dbReference type="Proteomes" id="UP000823388">
    <property type="component" value="Chromosome 9K"/>
</dbReference>
<evidence type="ECO:0000256" key="4">
    <source>
        <dbReference type="SAM" id="MobiDB-lite"/>
    </source>
</evidence>
<dbReference type="GO" id="GO:0032040">
    <property type="term" value="C:small-subunit processome"/>
    <property type="evidence" value="ECO:0007669"/>
    <property type="project" value="InterPro"/>
</dbReference>
<feature type="region of interest" description="Disordered" evidence="4">
    <location>
        <begin position="435"/>
        <end position="456"/>
    </location>
</feature>
<evidence type="ECO:0000256" key="1">
    <source>
        <dbReference type="ARBA" id="ARBA00004604"/>
    </source>
</evidence>
<feature type="compositionally biased region" description="Basic and acidic residues" evidence="4">
    <location>
        <begin position="842"/>
        <end position="853"/>
    </location>
</feature>
<evidence type="ECO:0008006" key="7">
    <source>
        <dbReference type="Google" id="ProtNLM"/>
    </source>
</evidence>
<keyword evidence="6" id="KW-1185">Reference proteome</keyword>
<dbReference type="GO" id="GO:0006364">
    <property type="term" value="P:rRNA processing"/>
    <property type="evidence" value="ECO:0007669"/>
    <property type="project" value="InterPro"/>
</dbReference>
<keyword evidence="2" id="KW-0597">Phosphoprotein</keyword>
<dbReference type="Pfam" id="PF04615">
    <property type="entry name" value="Utp14"/>
    <property type="match status" value="2"/>
</dbReference>